<dbReference type="PANTHER" id="PTHR42077">
    <property type="entry name" value="YALI0F30239P"/>
    <property type="match status" value="1"/>
</dbReference>
<name>A0A1V6P396_PENPO</name>
<feature type="transmembrane region" description="Helical" evidence="1">
    <location>
        <begin position="6"/>
        <end position="30"/>
    </location>
</feature>
<evidence type="ECO:0000313" key="3">
    <source>
        <dbReference type="Proteomes" id="UP000191408"/>
    </source>
</evidence>
<reference evidence="3" key="1">
    <citation type="journal article" date="2017" name="Nat. Microbiol.">
        <title>Global analysis of biosynthetic gene clusters reveals vast potential of secondary metabolite production in Penicillium species.</title>
        <authorList>
            <person name="Nielsen J.C."/>
            <person name="Grijseels S."/>
            <person name="Prigent S."/>
            <person name="Ji B."/>
            <person name="Dainat J."/>
            <person name="Nielsen K.F."/>
            <person name="Frisvad J.C."/>
            <person name="Workman M."/>
            <person name="Nielsen J."/>
        </authorList>
    </citation>
    <scope>NUCLEOTIDE SEQUENCE [LARGE SCALE GENOMIC DNA]</scope>
    <source>
        <strain evidence="3">IBT 4502</strain>
    </source>
</reference>
<keyword evidence="1" id="KW-1133">Transmembrane helix</keyword>
<gene>
    <name evidence="2" type="ORF">PENPOL_c001G10716</name>
</gene>
<evidence type="ECO:0000256" key="1">
    <source>
        <dbReference type="SAM" id="Phobius"/>
    </source>
</evidence>
<dbReference type="AlphaFoldDB" id="A0A1V6P396"/>
<comment type="caution">
    <text evidence="2">The sequence shown here is derived from an EMBL/GenBank/DDBJ whole genome shotgun (WGS) entry which is preliminary data.</text>
</comment>
<sequence length="149" mass="17068">MGARSLLPLILLLVFVGILAAVGFIVYSIVQDVGKNTREKMERKNIAFTRDGMKVQVKEVKDEAYKDQTQSVLFNMWNHTSFPAYKSRLWDMAGASEQKDADKRKFRNEHFSARGLHWTYFMLIPSRVSSHALVPGKGLVPENYIHSCF</sequence>
<keyword evidence="1" id="KW-0472">Membrane</keyword>
<keyword evidence="1" id="KW-0812">Transmembrane</keyword>
<dbReference type="PANTHER" id="PTHR42077:SF1">
    <property type="entry name" value="YALI0F30239P"/>
    <property type="match status" value="1"/>
</dbReference>
<proteinExistence type="predicted"/>
<organism evidence="2 3">
    <name type="scientific">Penicillium polonicum</name>
    <dbReference type="NCBI Taxonomy" id="60169"/>
    <lineage>
        <taxon>Eukaryota</taxon>
        <taxon>Fungi</taxon>
        <taxon>Dikarya</taxon>
        <taxon>Ascomycota</taxon>
        <taxon>Pezizomycotina</taxon>
        <taxon>Eurotiomycetes</taxon>
        <taxon>Eurotiomycetidae</taxon>
        <taxon>Eurotiales</taxon>
        <taxon>Aspergillaceae</taxon>
        <taxon>Penicillium</taxon>
    </lineage>
</organism>
<dbReference type="EMBL" id="MDYM01000001">
    <property type="protein sequence ID" value="OQD71086.1"/>
    <property type="molecule type" value="Genomic_DNA"/>
</dbReference>
<keyword evidence="3" id="KW-1185">Reference proteome</keyword>
<protein>
    <submittedName>
        <fullName evidence="2">Uncharacterized protein</fullName>
    </submittedName>
</protein>
<evidence type="ECO:0000313" key="2">
    <source>
        <dbReference type="EMBL" id="OQD71086.1"/>
    </source>
</evidence>
<dbReference type="Proteomes" id="UP000191408">
    <property type="component" value="Unassembled WGS sequence"/>
</dbReference>
<dbReference type="OrthoDB" id="4083871at2759"/>
<accession>A0A1V6P396</accession>